<comment type="caution">
    <text evidence="1">The sequence shown here is derived from an EMBL/GenBank/DDBJ whole genome shotgun (WGS) entry which is preliminary data.</text>
</comment>
<name>A0ABV3AHP6_9ACTN</name>
<gene>
    <name evidence="1" type="ORF">AB0H04_32255</name>
</gene>
<proteinExistence type="predicted"/>
<reference evidence="1 2" key="1">
    <citation type="submission" date="2024-06" db="EMBL/GenBank/DDBJ databases">
        <title>The Natural Products Discovery Center: Release of the First 8490 Sequenced Strains for Exploring Actinobacteria Biosynthetic Diversity.</title>
        <authorList>
            <person name="Kalkreuter E."/>
            <person name="Kautsar S.A."/>
            <person name="Yang D."/>
            <person name="Bader C.D."/>
            <person name="Teijaro C.N."/>
            <person name="Fluegel L."/>
            <person name="Davis C.M."/>
            <person name="Simpson J.R."/>
            <person name="Lauterbach L."/>
            <person name="Steele A.D."/>
            <person name="Gui C."/>
            <person name="Meng S."/>
            <person name="Li G."/>
            <person name="Viehrig K."/>
            <person name="Ye F."/>
            <person name="Su P."/>
            <person name="Kiefer A.F."/>
            <person name="Nichols A."/>
            <person name="Cepeda A.J."/>
            <person name="Yan W."/>
            <person name="Fan B."/>
            <person name="Jiang Y."/>
            <person name="Adhikari A."/>
            <person name="Zheng C.-J."/>
            <person name="Schuster L."/>
            <person name="Cowan T.M."/>
            <person name="Smanski M.J."/>
            <person name="Chevrette M.G."/>
            <person name="De Carvalho L.P.S."/>
            <person name="Shen B."/>
        </authorList>
    </citation>
    <scope>NUCLEOTIDE SEQUENCE [LARGE SCALE GENOMIC DNA]</scope>
    <source>
        <strain evidence="1 2">NPDC020594</strain>
    </source>
</reference>
<protein>
    <submittedName>
        <fullName evidence="1">Uncharacterized protein</fullName>
    </submittedName>
</protein>
<organism evidence="1 2">
    <name type="scientific">Streptomyces flaveolus</name>
    <dbReference type="NCBI Taxonomy" id="67297"/>
    <lineage>
        <taxon>Bacteria</taxon>
        <taxon>Bacillati</taxon>
        <taxon>Actinomycetota</taxon>
        <taxon>Actinomycetes</taxon>
        <taxon>Kitasatosporales</taxon>
        <taxon>Streptomycetaceae</taxon>
        <taxon>Streptomyces</taxon>
    </lineage>
</organism>
<dbReference type="Proteomes" id="UP001551011">
    <property type="component" value="Unassembled WGS sequence"/>
</dbReference>
<evidence type="ECO:0000313" key="2">
    <source>
        <dbReference type="Proteomes" id="UP001551011"/>
    </source>
</evidence>
<dbReference type="RefSeq" id="WP_234339762.1">
    <property type="nucleotide sequence ID" value="NZ_JBEXDP010000044.1"/>
</dbReference>
<dbReference type="EMBL" id="JBFAEG010000027">
    <property type="protein sequence ID" value="MEU5711476.1"/>
    <property type="molecule type" value="Genomic_DNA"/>
</dbReference>
<evidence type="ECO:0000313" key="1">
    <source>
        <dbReference type="EMBL" id="MEU5711476.1"/>
    </source>
</evidence>
<keyword evidence="2" id="KW-1185">Reference proteome</keyword>
<sequence>MNQSARADDQRAFRSQVQMHVLSSGLGSDHCMEVHKALLERSDLAYGATTSSRRPASGAWSTGAVVVGVFVRIRGWLECDDRQLVQVKEIVGADDPDRTYGGGWAFPARQYNFTNWVFFGAEMHAQSADWFLDQLHRVARVPASDDDNDLITGLFLVSLESDGMSEWRVRDGIVLIGAPSGEYRFLDE</sequence>
<accession>A0ABV3AHP6</accession>